<dbReference type="GO" id="GO:0003676">
    <property type="term" value="F:nucleic acid binding"/>
    <property type="evidence" value="ECO:0007669"/>
    <property type="project" value="InterPro"/>
</dbReference>
<sequence length="370" mass="41838">MRKRNRCKRELIEWSRRKFKRVDKELERKKIELQHIQKYDMSERDKRREVNIEEITGMATWEDPGRYLGLLAILSENGLPLRERGEGCQGGEKSQQSLNKSEFEGGLGNTRETGMDQSIILCKLGCVCWCIWKERNQHIFQQSNMKPQKVIVNSECLTTESYNATEGGSNDNRLGVGKSGVRKRVTWRPPPKEWLKVNTDAAFQKETRTAAATVIVSALVAKAQAYREALQLMKCIIESDCLPLVQAIKAKVPVAEVDAVIRYILQLLDDTSDMGATWTPKDGNNLAHQLVAMAVENGLQRQGTVNPPVQILKTIRAEAGFASIKQSHNILNHINMGLISTNQQRHQREEDLSGRGKAETGDKDETRVET</sequence>
<gene>
    <name evidence="3" type="ORF">Ahy_B06g083735</name>
</gene>
<organism evidence="3 4">
    <name type="scientific">Arachis hypogaea</name>
    <name type="common">Peanut</name>
    <dbReference type="NCBI Taxonomy" id="3818"/>
    <lineage>
        <taxon>Eukaryota</taxon>
        <taxon>Viridiplantae</taxon>
        <taxon>Streptophyta</taxon>
        <taxon>Embryophyta</taxon>
        <taxon>Tracheophyta</taxon>
        <taxon>Spermatophyta</taxon>
        <taxon>Magnoliopsida</taxon>
        <taxon>eudicotyledons</taxon>
        <taxon>Gunneridae</taxon>
        <taxon>Pentapetalae</taxon>
        <taxon>rosids</taxon>
        <taxon>fabids</taxon>
        <taxon>Fabales</taxon>
        <taxon>Fabaceae</taxon>
        <taxon>Papilionoideae</taxon>
        <taxon>50 kb inversion clade</taxon>
        <taxon>dalbergioids sensu lato</taxon>
        <taxon>Dalbergieae</taxon>
        <taxon>Pterocarpus clade</taxon>
        <taxon>Arachis</taxon>
    </lineage>
</organism>
<dbReference type="InterPro" id="IPR002156">
    <property type="entry name" value="RNaseH_domain"/>
</dbReference>
<dbReference type="AlphaFoldDB" id="A0A444YQB5"/>
<dbReference type="EMBL" id="SDMP01000016">
    <property type="protein sequence ID" value="RYR04150.1"/>
    <property type="molecule type" value="Genomic_DNA"/>
</dbReference>
<dbReference type="Proteomes" id="UP000289738">
    <property type="component" value="Chromosome B06"/>
</dbReference>
<evidence type="ECO:0000313" key="4">
    <source>
        <dbReference type="Proteomes" id="UP000289738"/>
    </source>
</evidence>
<comment type="caution">
    <text evidence="3">The sequence shown here is derived from an EMBL/GenBank/DDBJ whole genome shotgun (WGS) entry which is preliminary data.</text>
</comment>
<keyword evidence="4" id="KW-1185">Reference proteome</keyword>
<evidence type="ECO:0000313" key="3">
    <source>
        <dbReference type="EMBL" id="RYR04150.1"/>
    </source>
</evidence>
<dbReference type="PANTHER" id="PTHR47074">
    <property type="entry name" value="BNAC02G40300D PROTEIN"/>
    <property type="match status" value="1"/>
</dbReference>
<feature type="compositionally biased region" description="Basic and acidic residues" evidence="1">
    <location>
        <begin position="346"/>
        <end position="370"/>
    </location>
</feature>
<protein>
    <recommendedName>
        <fullName evidence="2">RNase H type-1 domain-containing protein</fullName>
    </recommendedName>
</protein>
<feature type="region of interest" description="Disordered" evidence="1">
    <location>
        <begin position="341"/>
        <end position="370"/>
    </location>
</feature>
<proteinExistence type="predicted"/>
<feature type="domain" description="RNase H type-1" evidence="2">
    <location>
        <begin position="230"/>
        <end position="294"/>
    </location>
</feature>
<feature type="region of interest" description="Disordered" evidence="1">
    <location>
        <begin position="84"/>
        <end position="105"/>
    </location>
</feature>
<evidence type="ECO:0000259" key="2">
    <source>
        <dbReference type="Pfam" id="PF13456"/>
    </source>
</evidence>
<reference evidence="3 4" key="1">
    <citation type="submission" date="2019-01" db="EMBL/GenBank/DDBJ databases">
        <title>Sequencing of cultivated peanut Arachis hypogaea provides insights into genome evolution and oil improvement.</title>
        <authorList>
            <person name="Chen X."/>
        </authorList>
    </citation>
    <scope>NUCLEOTIDE SEQUENCE [LARGE SCALE GENOMIC DNA]</scope>
    <source>
        <strain evidence="4">cv. Fuhuasheng</strain>
        <tissue evidence="3">Leaves</tissue>
    </source>
</reference>
<evidence type="ECO:0000256" key="1">
    <source>
        <dbReference type="SAM" id="MobiDB-lite"/>
    </source>
</evidence>
<dbReference type="Pfam" id="PF13456">
    <property type="entry name" value="RVT_3"/>
    <property type="match status" value="1"/>
</dbReference>
<dbReference type="InterPro" id="IPR052929">
    <property type="entry name" value="RNase_H-like_EbsB-rel"/>
</dbReference>
<dbReference type="PANTHER" id="PTHR47074:SF11">
    <property type="entry name" value="REVERSE TRANSCRIPTASE-LIKE PROTEIN"/>
    <property type="match status" value="1"/>
</dbReference>
<dbReference type="GO" id="GO:0004523">
    <property type="term" value="F:RNA-DNA hybrid ribonuclease activity"/>
    <property type="evidence" value="ECO:0007669"/>
    <property type="project" value="InterPro"/>
</dbReference>
<dbReference type="InterPro" id="IPR044730">
    <property type="entry name" value="RNase_H-like_dom_plant"/>
</dbReference>
<dbReference type="STRING" id="3818.A0A444YQB5"/>
<accession>A0A444YQB5</accession>
<name>A0A444YQB5_ARAHY</name>
<dbReference type="CDD" id="cd06222">
    <property type="entry name" value="RNase_H_like"/>
    <property type="match status" value="1"/>
</dbReference>